<dbReference type="RefSeq" id="WP_141295064.1">
    <property type="nucleotide sequence ID" value="NZ_BJMN01000011.1"/>
</dbReference>
<gene>
    <name evidence="3" type="primary">amiB1</name>
    <name evidence="3" type="ORF">SGA01_18390</name>
</gene>
<dbReference type="InterPro" id="IPR017439">
    <property type="entry name" value="Amidohydrolase"/>
</dbReference>
<comment type="caution">
    <text evidence="3">The sequence shown here is derived from an EMBL/GenBank/DDBJ whole genome shotgun (WGS) entry which is preliminary data.</text>
</comment>
<reference evidence="3 4" key="1">
    <citation type="submission" date="2019-06" db="EMBL/GenBank/DDBJ databases">
        <title>Whole genome shotgun sequence of Streptomyces gardneri NBRC 12865.</title>
        <authorList>
            <person name="Hosoyama A."/>
            <person name="Uohara A."/>
            <person name="Ohji S."/>
            <person name="Ichikawa N."/>
        </authorList>
    </citation>
    <scope>NUCLEOTIDE SEQUENCE [LARGE SCALE GENOMIC DNA]</scope>
    <source>
        <strain evidence="3 4">NBRC 12865</strain>
    </source>
</reference>
<dbReference type="InterPro" id="IPR011650">
    <property type="entry name" value="Peptidase_M20_dimer"/>
</dbReference>
<comment type="similarity">
    <text evidence="1">Belongs to the peptidase M20A family.</text>
</comment>
<dbReference type="AlphaFoldDB" id="A0A4Y3RFL5"/>
<dbReference type="InterPro" id="IPR017144">
    <property type="entry name" value="Xaa-Arg_dipeptidase"/>
</dbReference>
<dbReference type="NCBIfam" id="TIGR01891">
    <property type="entry name" value="amidohydrolases"/>
    <property type="match status" value="1"/>
</dbReference>
<dbReference type="GO" id="GO:0005737">
    <property type="term" value="C:cytoplasm"/>
    <property type="evidence" value="ECO:0007669"/>
    <property type="project" value="TreeGrafter"/>
</dbReference>
<dbReference type="OrthoDB" id="9781032at2"/>
<evidence type="ECO:0000313" key="3">
    <source>
        <dbReference type="EMBL" id="GEB56234.1"/>
    </source>
</evidence>
<dbReference type="Proteomes" id="UP000315226">
    <property type="component" value="Unassembled WGS sequence"/>
</dbReference>
<dbReference type="Pfam" id="PF01546">
    <property type="entry name" value="Peptidase_M20"/>
    <property type="match status" value="1"/>
</dbReference>
<dbReference type="PANTHER" id="PTHR30575:SF0">
    <property type="entry name" value="XAA-ARG DIPEPTIDASE"/>
    <property type="match status" value="1"/>
</dbReference>
<accession>A0A4Y3RFL5</accession>
<dbReference type="PANTHER" id="PTHR30575">
    <property type="entry name" value="PEPTIDASE M20"/>
    <property type="match status" value="1"/>
</dbReference>
<dbReference type="InterPro" id="IPR052030">
    <property type="entry name" value="Peptidase_M20/M20A_hydrolases"/>
</dbReference>
<protein>
    <recommendedName>
        <fullName evidence="1">Peptidase M20 domain-containing protein 2</fullName>
    </recommendedName>
</protein>
<dbReference type="PIRSF" id="PIRSF037226">
    <property type="entry name" value="Amidohydrolase_ACY1L2_prd"/>
    <property type="match status" value="1"/>
</dbReference>
<dbReference type="GO" id="GO:0016805">
    <property type="term" value="F:dipeptidase activity"/>
    <property type="evidence" value="ECO:0007669"/>
    <property type="project" value="InterPro"/>
</dbReference>
<dbReference type="Gene3D" id="3.30.70.360">
    <property type="match status" value="1"/>
</dbReference>
<sequence length="406" mass="42363">MTTTTTTTDVLRAHIRDVVTRRQDDVLALSHQLHADPELAYEEHRAARRITELVEAAGFDVTRGVCDLPTAFTATAGSGDLVIGICAEYDALPGIGHACGHNVNGAASVTAALALAPLADELGITVKLLGTPAEESGGGKADMLRGGAFDDVAAAMMVHAAPSDSVGMSSLAISSWQVGYTGRSAHAAAMPERGVNAADAMMIAQVAIAAYRQQMRPGAVVSGIVTSGGEAANVIPARTTADYDCRAGTSEELRELQARIRACFEAGALATGAELALEAVGNDYADLRQDLAMSRSYLAAARALGRDAKAEDPSIRGGSTDMGNVSHHVPTIHPMIGYDCGDTIMHNPEFTRYGTTPQADRAILDGGLAMAWTALDLATTPDHRTSLLTRQATRAPYLDPTAPTAR</sequence>
<dbReference type="Gene3D" id="3.40.630.10">
    <property type="entry name" value="Zn peptidases"/>
    <property type="match status" value="1"/>
</dbReference>
<organism evidence="3 4">
    <name type="scientific">Streptomyces gardneri</name>
    <dbReference type="NCBI Taxonomy" id="66892"/>
    <lineage>
        <taxon>Bacteria</taxon>
        <taxon>Bacillati</taxon>
        <taxon>Actinomycetota</taxon>
        <taxon>Actinomycetes</taxon>
        <taxon>Kitasatosporales</taxon>
        <taxon>Streptomycetaceae</taxon>
        <taxon>Streptomyces</taxon>
    </lineage>
</organism>
<dbReference type="GO" id="GO:0071713">
    <property type="term" value="F:para-aminobenzoyl-glutamate hydrolase activity"/>
    <property type="evidence" value="ECO:0007669"/>
    <property type="project" value="TreeGrafter"/>
</dbReference>
<dbReference type="SUPFAM" id="SSF55031">
    <property type="entry name" value="Bacterial exopeptidase dimerisation domain"/>
    <property type="match status" value="1"/>
</dbReference>
<evidence type="ECO:0000313" key="4">
    <source>
        <dbReference type="Proteomes" id="UP000315226"/>
    </source>
</evidence>
<dbReference type="FunFam" id="3.30.70.360:FF:000004">
    <property type="entry name" value="Peptidase M20 domain-containing protein 2"/>
    <property type="match status" value="1"/>
</dbReference>
<evidence type="ECO:0000256" key="1">
    <source>
        <dbReference type="PIRNR" id="PIRNR037226"/>
    </source>
</evidence>
<keyword evidence="4" id="KW-1185">Reference proteome</keyword>
<dbReference type="InterPro" id="IPR002933">
    <property type="entry name" value="Peptidase_M20"/>
</dbReference>
<dbReference type="EMBL" id="BJMN01000011">
    <property type="protein sequence ID" value="GEB56234.1"/>
    <property type="molecule type" value="Genomic_DNA"/>
</dbReference>
<feature type="domain" description="Peptidase M20 dimerisation" evidence="2">
    <location>
        <begin position="174"/>
        <end position="267"/>
    </location>
</feature>
<dbReference type="CDD" id="cd05672">
    <property type="entry name" value="M20_ACY1L2-like"/>
    <property type="match status" value="1"/>
</dbReference>
<evidence type="ECO:0000259" key="2">
    <source>
        <dbReference type="Pfam" id="PF07687"/>
    </source>
</evidence>
<dbReference type="InterPro" id="IPR036264">
    <property type="entry name" value="Bact_exopeptidase_dim_dom"/>
</dbReference>
<dbReference type="SUPFAM" id="SSF53187">
    <property type="entry name" value="Zn-dependent exopeptidases"/>
    <property type="match status" value="1"/>
</dbReference>
<name>A0A4Y3RFL5_9ACTN</name>
<proteinExistence type="inferred from homology"/>
<dbReference type="GO" id="GO:0046657">
    <property type="term" value="P:folic acid catabolic process"/>
    <property type="evidence" value="ECO:0007669"/>
    <property type="project" value="TreeGrafter"/>
</dbReference>
<dbReference type="Pfam" id="PF07687">
    <property type="entry name" value="M20_dimer"/>
    <property type="match status" value="1"/>
</dbReference>